<reference evidence="7" key="1">
    <citation type="submission" date="2020-06" db="EMBL/GenBank/DDBJ databases">
        <title>A chromosome-scale genome assembly of Talaromyces rugulosus W13939.</title>
        <authorList>
            <person name="Wang B."/>
            <person name="Guo L."/>
            <person name="Ye K."/>
            <person name="Wang L."/>
        </authorList>
    </citation>
    <scope>NUCLEOTIDE SEQUENCE [LARGE SCALE GENOMIC DNA]</scope>
    <source>
        <strain evidence="7">W13939</strain>
    </source>
</reference>
<protein>
    <recommendedName>
        <fullName evidence="8">Major facilitator superfamily (MFS) profile domain-containing protein</fullName>
    </recommendedName>
</protein>
<dbReference type="Gene3D" id="1.20.1250.20">
    <property type="entry name" value="MFS general substrate transporter like domains"/>
    <property type="match status" value="1"/>
</dbReference>
<dbReference type="AlphaFoldDB" id="A0A7H8RF10"/>
<feature type="transmembrane region" description="Helical" evidence="5">
    <location>
        <begin position="175"/>
        <end position="194"/>
    </location>
</feature>
<dbReference type="RefSeq" id="XP_035350860.1">
    <property type="nucleotide sequence ID" value="XM_035494967.1"/>
</dbReference>
<organism evidence="6 7">
    <name type="scientific">Talaromyces rugulosus</name>
    <name type="common">Penicillium rugulosum</name>
    <dbReference type="NCBI Taxonomy" id="121627"/>
    <lineage>
        <taxon>Eukaryota</taxon>
        <taxon>Fungi</taxon>
        <taxon>Dikarya</taxon>
        <taxon>Ascomycota</taxon>
        <taxon>Pezizomycotina</taxon>
        <taxon>Eurotiomycetes</taxon>
        <taxon>Eurotiomycetidae</taxon>
        <taxon>Eurotiales</taxon>
        <taxon>Trichocomaceae</taxon>
        <taxon>Talaromyces</taxon>
        <taxon>Talaromyces sect. Islandici</taxon>
    </lineage>
</organism>
<keyword evidence="3 5" id="KW-1133">Transmembrane helix</keyword>
<dbReference type="GeneID" id="55999339"/>
<dbReference type="Proteomes" id="UP000509510">
    <property type="component" value="Chromosome VI"/>
</dbReference>
<dbReference type="InterPro" id="IPR011701">
    <property type="entry name" value="MFS"/>
</dbReference>
<evidence type="ECO:0000256" key="5">
    <source>
        <dbReference type="SAM" id="Phobius"/>
    </source>
</evidence>
<dbReference type="KEGG" id="trg:TRUGW13939_11863"/>
<dbReference type="GO" id="GO:0005886">
    <property type="term" value="C:plasma membrane"/>
    <property type="evidence" value="ECO:0007669"/>
    <property type="project" value="TreeGrafter"/>
</dbReference>
<proteinExistence type="predicted"/>
<keyword evidence="7" id="KW-1185">Reference proteome</keyword>
<comment type="subcellular location">
    <subcellularLocation>
        <location evidence="1">Membrane</location>
        <topology evidence="1">Multi-pass membrane protein</topology>
    </subcellularLocation>
</comment>
<evidence type="ECO:0000256" key="4">
    <source>
        <dbReference type="ARBA" id="ARBA00023136"/>
    </source>
</evidence>
<dbReference type="InterPro" id="IPR036259">
    <property type="entry name" value="MFS_trans_sf"/>
</dbReference>
<dbReference type="Pfam" id="PF07690">
    <property type="entry name" value="MFS_1"/>
    <property type="match status" value="1"/>
</dbReference>
<evidence type="ECO:0000256" key="1">
    <source>
        <dbReference type="ARBA" id="ARBA00004141"/>
    </source>
</evidence>
<dbReference type="PANTHER" id="PTHR23502:SF2">
    <property type="entry name" value="TRANSPORTER, PUTATIVE (AFU_ORTHOLOGUE AFUA_2G08910)-RELATED"/>
    <property type="match status" value="1"/>
</dbReference>
<dbReference type="OrthoDB" id="268400at2759"/>
<feature type="transmembrane region" description="Helical" evidence="5">
    <location>
        <begin position="77"/>
        <end position="98"/>
    </location>
</feature>
<name>A0A7H8RF10_TALRU</name>
<dbReference type="SUPFAM" id="SSF103473">
    <property type="entry name" value="MFS general substrate transporter"/>
    <property type="match status" value="1"/>
</dbReference>
<sequence>MELDHPDRLLARRQRCSLCQSLAVTRETKDTNSKTSICLENVFPTSLSYDWPGNRGRGADSPRDPRNWPRLKKNAQILVAAFHSMMGTFIAVGIIPAFDVFAEQYNVTVPAASYLTSIQVLPDLASIGNGSGVVTELHEPEKRAQKFGWWTLTTIGTPGGPSFMGFVIKHIGVQWIFWIFAIINFCQFLFYLAIGDETTHNPENELKSTGDFSKIVPRQINSHPLRVRDIVALFSLAKYPRVMIVACAHTITFAMQTLP</sequence>
<accession>A0A7H8RF10</accession>
<evidence type="ECO:0000313" key="7">
    <source>
        <dbReference type="Proteomes" id="UP000509510"/>
    </source>
</evidence>
<evidence type="ECO:0000256" key="2">
    <source>
        <dbReference type="ARBA" id="ARBA00022692"/>
    </source>
</evidence>
<gene>
    <name evidence="6" type="ORF">TRUGW13939_11863</name>
</gene>
<keyword evidence="4 5" id="KW-0472">Membrane</keyword>
<evidence type="ECO:0008006" key="8">
    <source>
        <dbReference type="Google" id="ProtNLM"/>
    </source>
</evidence>
<evidence type="ECO:0000256" key="3">
    <source>
        <dbReference type="ARBA" id="ARBA00022989"/>
    </source>
</evidence>
<evidence type="ECO:0000313" key="6">
    <source>
        <dbReference type="EMBL" id="QKX64687.1"/>
    </source>
</evidence>
<dbReference type="GO" id="GO:0022857">
    <property type="term" value="F:transmembrane transporter activity"/>
    <property type="evidence" value="ECO:0007669"/>
    <property type="project" value="InterPro"/>
</dbReference>
<keyword evidence="2 5" id="KW-0812">Transmembrane</keyword>
<dbReference type="PANTHER" id="PTHR23502">
    <property type="entry name" value="MAJOR FACILITATOR SUPERFAMILY"/>
    <property type="match status" value="1"/>
</dbReference>
<dbReference type="EMBL" id="CP055903">
    <property type="protein sequence ID" value="QKX64687.1"/>
    <property type="molecule type" value="Genomic_DNA"/>
</dbReference>